<organism evidence="2 3">
    <name type="scientific">Protopolystoma xenopodis</name>
    <dbReference type="NCBI Taxonomy" id="117903"/>
    <lineage>
        <taxon>Eukaryota</taxon>
        <taxon>Metazoa</taxon>
        <taxon>Spiralia</taxon>
        <taxon>Lophotrochozoa</taxon>
        <taxon>Platyhelminthes</taxon>
        <taxon>Monogenea</taxon>
        <taxon>Polyopisthocotylea</taxon>
        <taxon>Polystomatidea</taxon>
        <taxon>Polystomatidae</taxon>
        <taxon>Protopolystoma</taxon>
    </lineage>
</organism>
<dbReference type="AlphaFoldDB" id="A0A3S5CJL6"/>
<evidence type="ECO:0000256" key="1">
    <source>
        <dbReference type="SAM" id="Phobius"/>
    </source>
</evidence>
<evidence type="ECO:0000313" key="3">
    <source>
        <dbReference type="Proteomes" id="UP000784294"/>
    </source>
</evidence>
<sequence>MEALSSVTAAAMQTALPYLSVSAKAMSNASLQACFCHPVVFLAPVVGSAAEVITAALALVNLMDITSYRLHPLP</sequence>
<feature type="transmembrane region" description="Helical" evidence="1">
    <location>
        <begin position="39"/>
        <end position="60"/>
    </location>
</feature>
<comment type="caution">
    <text evidence="2">The sequence shown here is derived from an EMBL/GenBank/DDBJ whole genome shotgun (WGS) entry which is preliminary data.</text>
</comment>
<dbReference type="EMBL" id="CAAALY010082741">
    <property type="protein sequence ID" value="VEL26795.1"/>
    <property type="molecule type" value="Genomic_DNA"/>
</dbReference>
<keyword evidence="1" id="KW-0812">Transmembrane</keyword>
<accession>A0A3S5CJL6</accession>
<name>A0A3S5CJL6_9PLAT</name>
<dbReference type="Proteomes" id="UP000784294">
    <property type="component" value="Unassembled WGS sequence"/>
</dbReference>
<proteinExistence type="predicted"/>
<keyword evidence="1" id="KW-1133">Transmembrane helix</keyword>
<protein>
    <submittedName>
        <fullName evidence="2">Uncharacterized protein</fullName>
    </submittedName>
</protein>
<gene>
    <name evidence="2" type="ORF">PXEA_LOCUS20235</name>
</gene>
<keyword evidence="3" id="KW-1185">Reference proteome</keyword>
<keyword evidence="1" id="KW-0472">Membrane</keyword>
<evidence type="ECO:0000313" key="2">
    <source>
        <dbReference type="EMBL" id="VEL26795.1"/>
    </source>
</evidence>
<reference evidence="2" key="1">
    <citation type="submission" date="2018-11" db="EMBL/GenBank/DDBJ databases">
        <authorList>
            <consortium name="Pathogen Informatics"/>
        </authorList>
    </citation>
    <scope>NUCLEOTIDE SEQUENCE</scope>
</reference>